<dbReference type="PROSITE" id="PS51898">
    <property type="entry name" value="TYR_RECOMBINASE"/>
    <property type="match status" value="1"/>
</dbReference>
<keyword evidence="4" id="KW-0233">DNA recombination</keyword>
<dbReference type="Pfam" id="PF13495">
    <property type="entry name" value="Phage_int_SAM_4"/>
    <property type="match status" value="1"/>
</dbReference>
<accession>A0ABT6YIM7</accession>
<gene>
    <name evidence="8" type="ORF">QM480_01615</name>
</gene>
<keyword evidence="9" id="KW-1185">Reference proteome</keyword>
<evidence type="ECO:0000256" key="2">
    <source>
        <dbReference type="ARBA" id="ARBA00022908"/>
    </source>
</evidence>
<dbReference type="InterPro" id="IPR002104">
    <property type="entry name" value="Integrase_catalytic"/>
</dbReference>
<evidence type="ECO:0000259" key="7">
    <source>
        <dbReference type="PROSITE" id="PS51900"/>
    </source>
</evidence>
<dbReference type="RefSeq" id="WP_283368353.1">
    <property type="nucleotide sequence ID" value="NZ_JASHID010000001.1"/>
</dbReference>
<dbReference type="EMBL" id="JASHID010000001">
    <property type="protein sequence ID" value="MDI9863006.1"/>
    <property type="molecule type" value="Genomic_DNA"/>
</dbReference>
<feature type="domain" description="Core-binding (CB)" evidence="7">
    <location>
        <begin position="100"/>
        <end position="187"/>
    </location>
</feature>
<evidence type="ECO:0000256" key="3">
    <source>
        <dbReference type="ARBA" id="ARBA00023125"/>
    </source>
</evidence>
<dbReference type="Gene3D" id="1.10.443.10">
    <property type="entry name" value="Intergrase catalytic core"/>
    <property type="match status" value="1"/>
</dbReference>
<evidence type="ECO:0000313" key="8">
    <source>
        <dbReference type="EMBL" id="MDI9863006.1"/>
    </source>
</evidence>
<name>A0ABT6YIM7_9BACT</name>
<dbReference type="Proteomes" id="UP001236569">
    <property type="component" value="Unassembled WGS sequence"/>
</dbReference>
<dbReference type="SUPFAM" id="SSF56349">
    <property type="entry name" value="DNA breaking-rejoining enzymes"/>
    <property type="match status" value="1"/>
</dbReference>
<evidence type="ECO:0000313" key="9">
    <source>
        <dbReference type="Proteomes" id="UP001236569"/>
    </source>
</evidence>
<dbReference type="InterPro" id="IPR050090">
    <property type="entry name" value="Tyrosine_recombinase_XerCD"/>
</dbReference>
<evidence type="ECO:0000256" key="4">
    <source>
        <dbReference type="ARBA" id="ARBA00023172"/>
    </source>
</evidence>
<dbReference type="PROSITE" id="PS51900">
    <property type="entry name" value="CB"/>
    <property type="match status" value="1"/>
</dbReference>
<reference evidence="8 9" key="1">
    <citation type="submission" date="2023-05" db="EMBL/GenBank/DDBJ databases">
        <title>Novel species of genus Flectobacillus isolated from stream in China.</title>
        <authorList>
            <person name="Lu H."/>
        </authorList>
    </citation>
    <scope>NUCLEOTIDE SEQUENCE [LARGE SCALE GENOMIC DNA]</scope>
    <source>
        <strain evidence="8 9">DC10W</strain>
    </source>
</reference>
<proteinExistence type="inferred from homology"/>
<dbReference type="InterPro" id="IPR004107">
    <property type="entry name" value="Integrase_SAM-like_N"/>
</dbReference>
<keyword evidence="2" id="KW-0229">DNA integration</keyword>
<dbReference type="InterPro" id="IPR011010">
    <property type="entry name" value="DNA_brk_join_enz"/>
</dbReference>
<dbReference type="PANTHER" id="PTHR30349:SF41">
    <property type="entry name" value="INTEGRASE_RECOMBINASE PROTEIN MJ0367-RELATED"/>
    <property type="match status" value="1"/>
</dbReference>
<evidence type="ECO:0000259" key="6">
    <source>
        <dbReference type="PROSITE" id="PS51898"/>
    </source>
</evidence>
<evidence type="ECO:0000256" key="1">
    <source>
        <dbReference type="ARBA" id="ARBA00008857"/>
    </source>
</evidence>
<organism evidence="8 9">
    <name type="scientific">Flectobacillus longus</name>
    <dbReference type="NCBI Taxonomy" id="2984207"/>
    <lineage>
        <taxon>Bacteria</taxon>
        <taxon>Pseudomonadati</taxon>
        <taxon>Bacteroidota</taxon>
        <taxon>Cytophagia</taxon>
        <taxon>Cytophagales</taxon>
        <taxon>Flectobacillaceae</taxon>
        <taxon>Flectobacillus</taxon>
    </lineage>
</organism>
<sequence length="400" mass="47162">MQLKKRMEKDSNFQSHLLSEPTLVKTKNVNGWYVKFYAFSVDSEEKQRYRIRVKGSTETEKINDAKIIIKTIKDAFKNGAYISKVKRKDDTSTLPMADKITFKSSFEKYYNFVSQKLKPRSKETYKTWYNTVLSFFQEKGWDKFLISSIQKRHIRAFFDFLVERKGLSNKSYNDFIGFLSGFYNYMIDRGTVEVNLIKGFIKRLKVISGKHTPYTPQQAKSILNHFDSQNDQLSKVFLQFCYYTLARPREELRNLKVGDIGIDTIFFRPANAKSTETSYIVIPKPLEDILQEYKIRDYPSDHYIFSANENSTFLPGPKPTYHKFFYLRIRKALKVLGLTDKDYDLYSWKHTAVCQLFVAGVDIESIRQQCRHSDIKQTIQYLKDLGMIRNSEVKYKFPEI</sequence>
<comment type="caution">
    <text evidence="8">The sequence shown here is derived from an EMBL/GenBank/DDBJ whole genome shotgun (WGS) entry which is preliminary data.</text>
</comment>
<dbReference type="Pfam" id="PF00589">
    <property type="entry name" value="Phage_integrase"/>
    <property type="match status" value="1"/>
</dbReference>
<evidence type="ECO:0000256" key="5">
    <source>
        <dbReference type="PROSITE-ProRule" id="PRU01248"/>
    </source>
</evidence>
<dbReference type="Gene3D" id="1.10.150.130">
    <property type="match status" value="1"/>
</dbReference>
<dbReference type="InterPro" id="IPR044068">
    <property type="entry name" value="CB"/>
</dbReference>
<dbReference type="InterPro" id="IPR010998">
    <property type="entry name" value="Integrase_recombinase_N"/>
</dbReference>
<feature type="domain" description="Tyr recombinase" evidence="6">
    <location>
        <begin position="209"/>
        <end position="395"/>
    </location>
</feature>
<dbReference type="PANTHER" id="PTHR30349">
    <property type="entry name" value="PHAGE INTEGRASE-RELATED"/>
    <property type="match status" value="1"/>
</dbReference>
<keyword evidence="3 5" id="KW-0238">DNA-binding</keyword>
<dbReference type="InterPro" id="IPR013762">
    <property type="entry name" value="Integrase-like_cat_sf"/>
</dbReference>
<protein>
    <submittedName>
        <fullName evidence="8">Tyrosine-type recombinase/integrase</fullName>
    </submittedName>
</protein>
<comment type="similarity">
    <text evidence="1">Belongs to the 'phage' integrase family.</text>
</comment>